<protein>
    <submittedName>
        <fullName evidence="4">Serine protease inhibitor Kazal-type 10-like isoform X1</fullName>
    </submittedName>
</protein>
<keyword evidence="3" id="KW-1185">Reference proteome</keyword>
<dbReference type="RefSeq" id="XP_020824820.1">
    <property type="nucleotide sequence ID" value="XM_020969161.1"/>
</dbReference>
<name>A0A6P5IRQ6_PHACI</name>
<reference evidence="4" key="1">
    <citation type="submission" date="2025-08" db="UniProtKB">
        <authorList>
            <consortium name="RefSeq"/>
        </authorList>
    </citation>
    <scope>IDENTIFICATION</scope>
    <source>
        <tissue evidence="4">Spleen</tissue>
    </source>
</reference>
<dbReference type="GeneID" id="110196068"/>
<gene>
    <name evidence="4" type="primary">LOC110196068</name>
</gene>
<dbReference type="SMART" id="SM00280">
    <property type="entry name" value="KAZAL"/>
    <property type="match status" value="1"/>
</dbReference>
<feature type="signal peptide" evidence="1">
    <location>
        <begin position="1"/>
        <end position="26"/>
    </location>
</feature>
<dbReference type="Proteomes" id="UP000515140">
    <property type="component" value="Unplaced"/>
</dbReference>
<feature type="chain" id="PRO_5027932317" evidence="1">
    <location>
        <begin position="27"/>
        <end position="88"/>
    </location>
</feature>
<organism evidence="3 4">
    <name type="scientific">Phascolarctos cinereus</name>
    <name type="common">Koala</name>
    <dbReference type="NCBI Taxonomy" id="38626"/>
    <lineage>
        <taxon>Eukaryota</taxon>
        <taxon>Metazoa</taxon>
        <taxon>Chordata</taxon>
        <taxon>Craniata</taxon>
        <taxon>Vertebrata</taxon>
        <taxon>Euteleostomi</taxon>
        <taxon>Mammalia</taxon>
        <taxon>Metatheria</taxon>
        <taxon>Diprotodontia</taxon>
        <taxon>Phascolarctidae</taxon>
        <taxon>Phascolarctos</taxon>
    </lineage>
</organism>
<accession>A0A6P5IRQ6</accession>
<dbReference type="SUPFAM" id="SSF100895">
    <property type="entry name" value="Kazal-type serine protease inhibitors"/>
    <property type="match status" value="1"/>
</dbReference>
<evidence type="ECO:0000256" key="1">
    <source>
        <dbReference type="SAM" id="SignalP"/>
    </source>
</evidence>
<dbReference type="PROSITE" id="PS51465">
    <property type="entry name" value="KAZAL_2"/>
    <property type="match status" value="1"/>
</dbReference>
<keyword evidence="1" id="KW-0732">Signal</keyword>
<evidence type="ECO:0000259" key="2">
    <source>
        <dbReference type="PROSITE" id="PS51465"/>
    </source>
</evidence>
<dbReference type="KEGG" id="pcw:110196068"/>
<dbReference type="AlphaFoldDB" id="A0A6P5IRQ6"/>
<evidence type="ECO:0000313" key="3">
    <source>
        <dbReference type="Proteomes" id="UP000515140"/>
    </source>
</evidence>
<feature type="domain" description="Kazal-like" evidence="2">
    <location>
        <begin position="31"/>
        <end position="88"/>
    </location>
</feature>
<sequence>MICFPLIKKALFGLFFLILTVSSGLSRKESQIDLPECIKYLSQPSYHCTQEYNPICAQNGITYKNECIFCSAMRPDVSILRFKHFGRC</sequence>
<evidence type="ECO:0000313" key="4">
    <source>
        <dbReference type="RefSeq" id="XP_020824820.1"/>
    </source>
</evidence>
<dbReference type="InterPro" id="IPR036058">
    <property type="entry name" value="Kazal_dom_sf"/>
</dbReference>
<dbReference type="CDD" id="cd00104">
    <property type="entry name" value="KAZAL_FS"/>
    <property type="match status" value="1"/>
</dbReference>
<keyword evidence="4" id="KW-0722">Serine protease inhibitor</keyword>
<dbReference type="InterPro" id="IPR002350">
    <property type="entry name" value="Kazal_dom"/>
</dbReference>
<keyword evidence="4" id="KW-0646">Protease inhibitor</keyword>
<dbReference type="PROSITE" id="PS00282">
    <property type="entry name" value="KAZAL_1"/>
    <property type="match status" value="1"/>
</dbReference>
<dbReference type="PANTHER" id="PTHR21312">
    <property type="entry name" value="SERINE PROTEASE INHIBITOR"/>
    <property type="match status" value="1"/>
</dbReference>
<dbReference type="InParanoid" id="A0A6P5IRQ6"/>
<dbReference type="Pfam" id="PF00050">
    <property type="entry name" value="Kazal_1"/>
    <property type="match status" value="1"/>
</dbReference>
<dbReference type="PANTHER" id="PTHR21312:SF30">
    <property type="entry name" value="SERINE PROTEASE INHIBITOR KAZAL-TYPE 11-RELATED"/>
    <property type="match status" value="1"/>
</dbReference>
<dbReference type="Gene3D" id="3.30.60.30">
    <property type="match status" value="1"/>
</dbReference>
<dbReference type="GO" id="GO:0004867">
    <property type="term" value="F:serine-type endopeptidase inhibitor activity"/>
    <property type="evidence" value="ECO:0007669"/>
    <property type="project" value="UniProtKB-KW"/>
</dbReference>
<proteinExistence type="predicted"/>